<organism evidence="1 2">
    <name type="scientific">Methanobrevibacter millerae</name>
    <dbReference type="NCBI Taxonomy" id="230361"/>
    <lineage>
        <taxon>Archaea</taxon>
        <taxon>Methanobacteriati</taxon>
        <taxon>Methanobacteriota</taxon>
        <taxon>Methanomada group</taxon>
        <taxon>Methanobacteria</taxon>
        <taxon>Methanobacteriales</taxon>
        <taxon>Methanobacteriaceae</taxon>
        <taxon>Methanobrevibacter</taxon>
    </lineage>
</organism>
<evidence type="ECO:0000313" key="2">
    <source>
        <dbReference type="Proteomes" id="UP000323439"/>
    </source>
</evidence>
<dbReference type="AlphaFoldDB" id="A0A1G5VHT9"/>
<protein>
    <recommendedName>
        <fullName evidence="3">DUF4367 domain-containing protein</fullName>
    </recommendedName>
</protein>
<gene>
    <name evidence="1" type="ORF">SAMN02910315_00623</name>
</gene>
<name>A0A1G5VHT9_9EURY</name>
<evidence type="ECO:0008006" key="3">
    <source>
        <dbReference type="Google" id="ProtNLM"/>
    </source>
</evidence>
<proteinExistence type="predicted"/>
<evidence type="ECO:0000313" key="1">
    <source>
        <dbReference type="EMBL" id="SDA45412.1"/>
    </source>
</evidence>
<dbReference type="OrthoDB" id="377499at2157"/>
<sequence>MDMKKLFALMMVILAVFCCLNVASAGLFDFLGGSDAQKEVANQTYKFDGYTLDLPENATISNFTWDGSGYTVNSYIVSYQNKSLLVDITTGSGAVSSSAEYARNWVNNNGASLGGDYGNWTIIDLTNATSQDKNTTMGGYILATYTGTNLFEIQGNNLDELKHIADTFKKA</sequence>
<reference evidence="1 2" key="1">
    <citation type="submission" date="2016-10" db="EMBL/GenBank/DDBJ databases">
        <authorList>
            <person name="Varghese N."/>
            <person name="Submissions S."/>
        </authorList>
    </citation>
    <scope>NUCLEOTIDE SEQUENCE [LARGE SCALE GENOMIC DNA]</scope>
    <source>
        <strain evidence="1 2">DSM 16643</strain>
    </source>
</reference>
<dbReference type="Proteomes" id="UP000323439">
    <property type="component" value="Unassembled WGS sequence"/>
</dbReference>
<dbReference type="EMBL" id="FMXB01000004">
    <property type="protein sequence ID" value="SDA45412.1"/>
    <property type="molecule type" value="Genomic_DNA"/>
</dbReference>
<dbReference type="RefSeq" id="WP_149731254.1">
    <property type="nucleotide sequence ID" value="NZ_FMXB01000004.1"/>
</dbReference>
<accession>A0A1G5VHT9</accession>
<keyword evidence="2" id="KW-1185">Reference proteome</keyword>